<dbReference type="InParanoid" id="K5UJV1"/>
<dbReference type="Proteomes" id="UP000008370">
    <property type="component" value="Unassembled WGS sequence"/>
</dbReference>
<protein>
    <submittedName>
        <fullName evidence="1">Uncharacterized protein</fullName>
    </submittedName>
</protein>
<dbReference type="HOGENOM" id="CLU_2360421_0_0_1"/>
<sequence>MVALFVLSVTRRRTDHFKASRIFVLSMLLGIHRALMHALSRPAAIAKPKWSVFPIQNAFLFRDSASAFAKAFYDGRYHLIAFARKRQRLKVPAAAR</sequence>
<name>K5UJV1_PHACS</name>
<reference evidence="1 2" key="1">
    <citation type="journal article" date="2012" name="BMC Genomics">
        <title>Comparative genomics of the white-rot fungi, Phanerochaete carnosa and P. chrysosporium, to elucidate the genetic basis of the distinct wood types they colonize.</title>
        <authorList>
            <person name="Suzuki H."/>
            <person name="MacDonald J."/>
            <person name="Syed K."/>
            <person name="Salamov A."/>
            <person name="Hori C."/>
            <person name="Aerts A."/>
            <person name="Henrissat B."/>
            <person name="Wiebenga A."/>
            <person name="vanKuyk P.A."/>
            <person name="Barry K."/>
            <person name="Lindquist E."/>
            <person name="LaButti K."/>
            <person name="Lapidus A."/>
            <person name="Lucas S."/>
            <person name="Coutinho P."/>
            <person name="Gong Y."/>
            <person name="Samejima M."/>
            <person name="Mahadevan R."/>
            <person name="Abou-Zaid M."/>
            <person name="de Vries R.P."/>
            <person name="Igarashi K."/>
            <person name="Yadav J.S."/>
            <person name="Grigoriev I.V."/>
            <person name="Master E.R."/>
        </authorList>
    </citation>
    <scope>NUCLEOTIDE SEQUENCE [LARGE SCALE GENOMIC DNA]</scope>
    <source>
        <strain evidence="1 2">HHB-10118-sp</strain>
    </source>
</reference>
<evidence type="ECO:0000313" key="2">
    <source>
        <dbReference type="Proteomes" id="UP000008370"/>
    </source>
</evidence>
<dbReference type="AlphaFoldDB" id="K5UJV1"/>
<keyword evidence="2" id="KW-1185">Reference proteome</keyword>
<dbReference type="GeneID" id="18919118"/>
<dbReference type="EMBL" id="JH930480">
    <property type="protein sequence ID" value="EKM49821.1"/>
    <property type="molecule type" value="Genomic_DNA"/>
</dbReference>
<organism evidence="1 2">
    <name type="scientific">Phanerochaete carnosa (strain HHB-10118-sp)</name>
    <name type="common">White-rot fungus</name>
    <name type="synonym">Peniophora carnosa</name>
    <dbReference type="NCBI Taxonomy" id="650164"/>
    <lineage>
        <taxon>Eukaryota</taxon>
        <taxon>Fungi</taxon>
        <taxon>Dikarya</taxon>
        <taxon>Basidiomycota</taxon>
        <taxon>Agaricomycotina</taxon>
        <taxon>Agaricomycetes</taxon>
        <taxon>Polyporales</taxon>
        <taxon>Phanerochaetaceae</taxon>
        <taxon>Phanerochaete</taxon>
    </lineage>
</organism>
<proteinExistence type="predicted"/>
<dbReference type="RefSeq" id="XP_007401873.1">
    <property type="nucleotide sequence ID" value="XM_007401811.1"/>
</dbReference>
<accession>K5UJV1</accession>
<gene>
    <name evidence="1" type="ORF">PHACADRAFT_265527</name>
</gene>
<dbReference type="KEGG" id="pco:PHACADRAFT_265527"/>
<evidence type="ECO:0000313" key="1">
    <source>
        <dbReference type="EMBL" id="EKM49821.1"/>
    </source>
</evidence>